<dbReference type="PROSITE" id="PS51217">
    <property type="entry name" value="UVRD_HELICASE_CTER"/>
    <property type="match status" value="1"/>
</dbReference>
<dbReference type="InterPro" id="IPR000212">
    <property type="entry name" value="DNA_helicase_UvrD/REP"/>
</dbReference>
<dbReference type="InterPro" id="IPR014016">
    <property type="entry name" value="UvrD-like_ATP-bd"/>
</dbReference>
<protein>
    <recommendedName>
        <fullName evidence="9">DNA 3'-5' helicase</fullName>
        <ecNumber evidence="9">5.6.2.4</ecNumber>
    </recommendedName>
</protein>
<feature type="domain" description="UvrD-like helicase C-terminal" evidence="14">
    <location>
        <begin position="280"/>
        <end position="554"/>
    </location>
</feature>
<keyword evidence="4 11" id="KW-0347">Helicase</keyword>
<dbReference type="GO" id="GO:0005524">
    <property type="term" value="F:ATP binding"/>
    <property type="evidence" value="ECO:0007669"/>
    <property type="project" value="UniProtKB-UniRule"/>
</dbReference>
<dbReference type="AlphaFoldDB" id="A0AAW9WCR7"/>
<reference evidence="15 16" key="1">
    <citation type="submission" date="2019-09" db="EMBL/GenBank/DDBJ databases">
        <title>Draft genome sequencing of Hungatella hathewayi 123Y-2.</title>
        <authorList>
            <person name="Lv Q."/>
            <person name="Li S."/>
        </authorList>
    </citation>
    <scope>NUCLEOTIDE SEQUENCE [LARGE SCALE GENOMIC DNA]</scope>
    <source>
        <strain evidence="15 16">123Y-2</strain>
    </source>
</reference>
<dbReference type="GO" id="GO:0000725">
    <property type="term" value="P:recombinational repair"/>
    <property type="evidence" value="ECO:0007669"/>
    <property type="project" value="TreeGrafter"/>
</dbReference>
<dbReference type="InterPro" id="IPR013986">
    <property type="entry name" value="DExx_box_DNA_helicase_dom_sf"/>
</dbReference>
<evidence type="ECO:0000259" key="13">
    <source>
        <dbReference type="PROSITE" id="PS51198"/>
    </source>
</evidence>
<dbReference type="PANTHER" id="PTHR11070:SF2">
    <property type="entry name" value="ATP-DEPENDENT DNA HELICASE SRS2"/>
    <property type="match status" value="1"/>
</dbReference>
<evidence type="ECO:0000256" key="3">
    <source>
        <dbReference type="ARBA" id="ARBA00022801"/>
    </source>
</evidence>
<keyword evidence="6" id="KW-0238">DNA-binding</keyword>
<evidence type="ECO:0000256" key="8">
    <source>
        <dbReference type="ARBA" id="ARBA00034617"/>
    </source>
</evidence>
<sequence length="749" mass="84867">MDWEREWERLNPYQREAVTNENTACLVSANVGSGKTTVLTAKILYFHEVKHVSYRNIMVLTFTNRAAAEIRERLVSADPAVTPEETENFGTFHGVALGLLKKRLPVENLGYTKDFMVMEPDEELELAHALIAEKKLKIKYKNRLRKRLSEAERVSAAGAAGGQDDLEILAELLTEEKIRRNKMTFSDLMKNACLLMAEVRGENGFSEENECSRNIQWVIVDEVQDCDGKQLEFIDCFMTGGAKLFAVGDPNQVIYSWRGSAFNLFYTLKTRYQAAELSLPVNYRSSNEILEAARCFQQNGGALEGTRGGGEKIVVKNHYNSFQEACYLADRICELQKQGIPFDEIAIFYRLQSQSKVLEDVFSKNEIPYEVAVKTGIHEIPVLEWLLRLLRFLADPADRAAAVFVLSSREYGVGISAKKAEKLVEESCAWVCGRKEAQENGSEKAAAPGLFERMVSFAWNGAEIEDTNGFYEYFDLDCSLKPNASSYGEDKANVCHFLDRMFTFMKVKGFSLPEGLREFLNSAALYGTSRELLPETDGAGENRVKMMTLHASKGLEFSHVFIIGVNYGLIPLRTKGLDSEDEERRLFFVGITRARNYLELSWYTNPDIFGVMAGESRYIRMIPSELMKGQESEMRTGTANLQELRRQVQMAKENGEKMADREDVKKTDEMEEWVEAGELKETEAETPYMKSVSVSESASTSAEIRVRHETYGYGKVVEEDDTMITVEFDGYGRKEFIKAFSCLEMLSEQ</sequence>
<dbReference type="SUPFAM" id="SSF52540">
    <property type="entry name" value="P-loop containing nucleoside triphosphate hydrolases"/>
    <property type="match status" value="1"/>
</dbReference>
<evidence type="ECO:0000256" key="11">
    <source>
        <dbReference type="PROSITE-ProRule" id="PRU00560"/>
    </source>
</evidence>
<organism evidence="15 16">
    <name type="scientific">Hungatella hathewayi</name>
    <dbReference type="NCBI Taxonomy" id="154046"/>
    <lineage>
        <taxon>Bacteria</taxon>
        <taxon>Bacillati</taxon>
        <taxon>Bacillota</taxon>
        <taxon>Clostridia</taxon>
        <taxon>Lachnospirales</taxon>
        <taxon>Lachnospiraceae</taxon>
        <taxon>Hungatella</taxon>
    </lineage>
</organism>
<dbReference type="InterPro" id="IPR014017">
    <property type="entry name" value="DNA_helicase_UvrD-like_C"/>
</dbReference>
<evidence type="ECO:0000256" key="2">
    <source>
        <dbReference type="ARBA" id="ARBA00022741"/>
    </source>
</evidence>
<evidence type="ECO:0000259" key="14">
    <source>
        <dbReference type="PROSITE" id="PS51217"/>
    </source>
</evidence>
<keyword evidence="2 11" id="KW-0547">Nucleotide-binding</keyword>
<dbReference type="Pfam" id="PF13361">
    <property type="entry name" value="UvrD_C"/>
    <property type="match status" value="2"/>
</dbReference>
<evidence type="ECO:0000256" key="7">
    <source>
        <dbReference type="ARBA" id="ARBA00023235"/>
    </source>
</evidence>
<evidence type="ECO:0000256" key="4">
    <source>
        <dbReference type="ARBA" id="ARBA00022806"/>
    </source>
</evidence>
<dbReference type="PROSITE" id="PS51198">
    <property type="entry name" value="UVRD_HELICASE_ATP_BIND"/>
    <property type="match status" value="1"/>
</dbReference>
<keyword evidence="3 11" id="KW-0378">Hydrolase</keyword>
<comment type="caution">
    <text evidence="15">The sequence shown here is derived from an EMBL/GenBank/DDBJ whole genome shotgun (WGS) entry which is preliminary data.</text>
</comment>
<dbReference type="EMBL" id="WNME01000002">
    <property type="protein sequence ID" value="MUB62431.1"/>
    <property type="molecule type" value="Genomic_DNA"/>
</dbReference>
<feature type="binding site" evidence="11">
    <location>
        <begin position="29"/>
        <end position="36"/>
    </location>
    <ligand>
        <name>ATP</name>
        <dbReference type="ChEBI" id="CHEBI:30616"/>
    </ligand>
</feature>
<gene>
    <name evidence="15" type="ORF">GNE07_05025</name>
</gene>
<evidence type="ECO:0000256" key="9">
    <source>
        <dbReference type="ARBA" id="ARBA00034808"/>
    </source>
</evidence>
<dbReference type="GO" id="GO:0043138">
    <property type="term" value="F:3'-5' DNA helicase activity"/>
    <property type="evidence" value="ECO:0007669"/>
    <property type="project" value="UniProtKB-EC"/>
</dbReference>
<evidence type="ECO:0000313" key="16">
    <source>
        <dbReference type="Proteomes" id="UP000434223"/>
    </source>
</evidence>
<dbReference type="EC" id="5.6.2.4" evidence="9"/>
<dbReference type="CDD" id="cd17932">
    <property type="entry name" value="DEXQc_UvrD"/>
    <property type="match status" value="1"/>
</dbReference>
<comment type="catalytic activity">
    <reaction evidence="8">
        <text>Couples ATP hydrolysis with the unwinding of duplex DNA by translocating in the 3'-5' direction.</text>
        <dbReference type="EC" id="5.6.2.4"/>
    </reaction>
</comment>
<dbReference type="Gene3D" id="1.10.486.10">
    <property type="entry name" value="PCRA, domain 4"/>
    <property type="match status" value="1"/>
</dbReference>
<evidence type="ECO:0000256" key="6">
    <source>
        <dbReference type="ARBA" id="ARBA00023125"/>
    </source>
</evidence>
<evidence type="ECO:0000256" key="10">
    <source>
        <dbReference type="ARBA" id="ARBA00048988"/>
    </source>
</evidence>
<feature type="coiled-coil region" evidence="12">
    <location>
        <begin position="627"/>
        <end position="661"/>
    </location>
</feature>
<name>A0AAW9WCR7_9FIRM</name>
<feature type="domain" description="UvrD-like helicase ATP-binding" evidence="13">
    <location>
        <begin position="8"/>
        <end position="286"/>
    </location>
</feature>
<dbReference type="InterPro" id="IPR027417">
    <property type="entry name" value="P-loop_NTPase"/>
</dbReference>
<keyword evidence="5 11" id="KW-0067">ATP-binding</keyword>
<keyword evidence="12" id="KW-0175">Coiled coil</keyword>
<accession>A0AAW9WCR7</accession>
<dbReference type="GO" id="GO:0003677">
    <property type="term" value="F:DNA binding"/>
    <property type="evidence" value="ECO:0007669"/>
    <property type="project" value="UniProtKB-KW"/>
</dbReference>
<dbReference type="GO" id="GO:0016787">
    <property type="term" value="F:hydrolase activity"/>
    <property type="evidence" value="ECO:0007669"/>
    <property type="project" value="UniProtKB-UniRule"/>
</dbReference>
<evidence type="ECO:0000313" key="15">
    <source>
        <dbReference type="EMBL" id="MUB62431.1"/>
    </source>
</evidence>
<evidence type="ECO:0000256" key="1">
    <source>
        <dbReference type="ARBA" id="ARBA00009922"/>
    </source>
</evidence>
<evidence type="ECO:0000256" key="5">
    <source>
        <dbReference type="ARBA" id="ARBA00022840"/>
    </source>
</evidence>
<dbReference type="Pfam" id="PF00580">
    <property type="entry name" value="UvrD-helicase"/>
    <property type="match status" value="1"/>
</dbReference>
<evidence type="ECO:0000256" key="12">
    <source>
        <dbReference type="SAM" id="Coils"/>
    </source>
</evidence>
<comment type="similarity">
    <text evidence="1">Belongs to the helicase family. UvrD subfamily.</text>
</comment>
<dbReference type="Gene3D" id="1.10.10.160">
    <property type="match status" value="1"/>
</dbReference>
<dbReference type="Gene3D" id="3.40.50.300">
    <property type="entry name" value="P-loop containing nucleotide triphosphate hydrolases"/>
    <property type="match status" value="2"/>
</dbReference>
<comment type="catalytic activity">
    <reaction evidence="10">
        <text>ATP + H2O = ADP + phosphate + H(+)</text>
        <dbReference type="Rhea" id="RHEA:13065"/>
        <dbReference type="ChEBI" id="CHEBI:15377"/>
        <dbReference type="ChEBI" id="CHEBI:15378"/>
        <dbReference type="ChEBI" id="CHEBI:30616"/>
        <dbReference type="ChEBI" id="CHEBI:43474"/>
        <dbReference type="ChEBI" id="CHEBI:456216"/>
        <dbReference type="EC" id="5.6.2.4"/>
    </reaction>
</comment>
<dbReference type="Proteomes" id="UP000434223">
    <property type="component" value="Unassembled WGS sequence"/>
</dbReference>
<proteinExistence type="inferred from homology"/>
<keyword evidence="7" id="KW-0413">Isomerase</keyword>
<dbReference type="PANTHER" id="PTHR11070">
    <property type="entry name" value="UVRD / RECB / PCRA DNA HELICASE FAMILY MEMBER"/>
    <property type="match status" value="1"/>
</dbReference>